<dbReference type="GO" id="GO:0005886">
    <property type="term" value="C:plasma membrane"/>
    <property type="evidence" value="ECO:0007669"/>
    <property type="project" value="UniProtKB-SubCell"/>
</dbReference>
<dbReference type="Gene3D" id="1.20.144.10">
    <property type="entry name" value="Phosphatidic acid phosphatase type 2/haloperoxidase"/>
    <property type="match status" value="1"/>
</dbReference>
<evidence type="ECO:0000313" key="9">
    <source>
        <dbReference type="EMBL" id="AEV95947.1"/>
    </source>
</evidence>
<evidence type="ECO:0000256" key="6">
    <source>
        <dbReference type="ARBA" id="ARBA00023136"/>
    </source>
</evidence>
<feature type="transmembrane region" description="Helical" evidence="7">
    <location>
        <begin position="29"/>
        <end position="53"/>
    </location>
</feature>
<dbReference type="eggNOG" id="COG0671">
    <property type="taxonomic scope" value="Bacteria"/>
</dbReference>
<organism evidence="9 10">
    <name type="scientific">Pediococcus claussenii (strain ATCC BAA-344 / DSM 14800 / JCM 18046 / KCTC 3811 / LMG 21948 / P06)</name>
    <dbReference type="NCBI Taxonomy" id="701521"/>
    <lineage>
        <taxon>Bacteria</taxon>
        <taxon>Bacillati</taxon>
        <taxon>Bacillota</taxon>
        <taxon>Bacilli</taxon>
        <taxon>Lactobacillales</taxon>
        <taxon>Lactobacillaceae</taxon>
        <taxon>Pediococcus</taxon>
    </lineage>
</organism>
<dbReference type="AlphaFoldDB" id="G8PBF8"/>
<evidence type="ECO:0000256" key="4">
    <source>
        <dbReference type="ARBA" id="ARBA00022801"/>
    </source>
</evidence>
<reference evidence="9 10" key="1">
    <citation type="journal article" date="2012" name="J. Bacteriol.">
        <title>Complete Genome Sequence of the Beer Spoilage Organism Pediococcus claussenii ATCC BAA-344T.</title>
        <authorList>
            <person name="Pittet V."/>
            <person name="Abegunde T."/>
            <person name="Marfleet T."/>
            <person name="Haakensen M."/>
            <person name="Morrow K."/>
            <person name="Jayaprakash T."/>
            <person name="Schroeder K."/>
            <person name="Trost B."/>
            <person name="Byrns S."/>
            <person name="Bergsveinson J."/>
            <person name="Kusalik A."/>
            <person name="Ziola B."/>
        </authorList>
    </citation>
    <scope>NUCLEOTIDE SEQUENCE [LARGE SCALE GENOMIC DNA]</scope>
    <source>
        <strain evidence="9 10">ATCC BAA-344</strain>
    </source>
</reference>
<comment type="subcellular location">
    <subcellularLocation>
        <location evidence="1">Cell membrane</location>
        <topology evidence="1">Multi-pass membrane protein</topology>
    </subcellularLocation>
</comment>
<name>G8PBF8_PEDCP</name>
<dbReference type="GO" id="GO:0016787">
    <property type="term" value="F:hydrolase activity"/>
    <property type="evidence" value="ECO:0007669"/>
    <property type="project" value="UniProtKB-KW"/>
</dbReference>
<keyword evidence="4" id="KW-0378">Hydrolase</keyword>
<keyword evidence="10" id="KW-1185">Reference proteome</keyword>
<feature type="transmembrane region" description="Helical" evidence="7">
    <location>
        <begin position="59"/>
        <end position="78"/>
    </location>
</feature>
<keyword evidence="2" id="KW-1003">Cell membrane</keyword>
<evidence type="ECO:0000256" key="1">
    <source>
        <dbReference type="ARBA" id="ARBA00004651"/>
    </source>
</evidence>
<dbReference type="STRING" id="701521.PECL_1733"/>
<dbReference type="Proteomes" id="UP000005444">
    <property type="component" value="Chromosome"/>
</dbReference>
<sequence>MMKQQISQIDYKIIEWIRVNVKRRKWMTWIARTINIVGKGGLMWIVLAVALMFTKYFKVGLFIILGDLGYFVLIESLVKRFLFRNRPFVDNKLIELEVKKPGNSSFPSGHCVIAMCSTILLFHISIWIGLIALVFTAVIALSRLYLMVHYPSDVLSGLLVGAIFGVILSLFL</sequence>
<dbReference type="PANTHER" id="PTHR14969:SF62">
    <property type="entry name" value="DECAPRENYLPHOSPHORYL-5-PHOSPHORIBOSE PHOSPHATASE RV3807C-RELATED"/>
    <property type="match status" value="1"/>
</dbReference>
<evidence type="ECO:0000313" key="10">
    <source>
        <dbReference type="Proteomes" id="UP000005444"/>
    </source>
</evidence>
<evidence type="ECO:0000256" key="3">
    <source>
        <dbReference type="ARBA" id="ARBA00022692"/>
    </source>
</evidence>
<dbReference type="EMBL" id="CP003137">
    <property type="protein sequence ID" value="AEV95947.1"/>
    <property type="molecule type" value="Genomic_DNA"/>
</dbReference>
<feature type="domain" description="Phosphatidic acid phosphatase type 2/haloperoxidase" evidence="8">
    <location>
        <begin position="59"/>
        <end position="169"/>
    </location>
</feature>
<gene>
    <name evidence="9" type="ordered locus">PECL_1733</name>
</gene>
<dbReference type="InterPro" id="IPR036938">
    <property type="entry name" value="PAP2/HPO_sf"/>
</dbReference>
<keyword evidence="6 7" id="KW-0472">Membrane</keyword>
<keyword evidence="5 7" id="KW-1133">Transmembrane helix</keyword>
<dbReference type="SMART" id="SM00014">
    <property type="entry name" value="acidPPc"/>
    <property type="match status" value="1"/>
</dbReference>
<keyword evidence="3 7" id="KW-0812">Transmembrane</keyword>
<dbReference type="KEGG" id="pce:PECL_1733"/>
<feature type="transmembrane region" description="Helical" evidence="7">
    <location>
        <begin position="120"/>
        <end position="142"/>
    </location>
</feature>
<dbReference type="HOGENOM" id="CLU_072573_10_3_9"/>
<evidence type="ECO:0000256" key="2">
    <source>
        <dbReference type="ARBA" id="ARBA00022475"/>
    </source>
</evidence>
<dbReference type="PANTHER" id="PTHR14969">
    <property type="entry name" value="SPHINGOSINE-1-PHOSPHATE PHOSPHOHYDROLASE"/>
    <property type="match status" value="1"/>
</dbReference>
<dbReference type="SUPFAM" id="SSF48317">
    <property type="entry name" value="Acid phosphatase/Vanadium-dependent haloperoxidase"/>
    <property type="match status" value="1"/>
</dbReference>
<evidence type="ECO:0000256" key="5">
    <source>
        <dbReference type="ARBA" id="ARBA00022989"/>
    </source>
</evidence>
<accession>G8PBF8</accession>
<evidence type="ECO:0000259" key="8">
    <source>
        <dbReference type="SMART" id="SM00014"/>
    </source>
</evidence>
<dbReference type="Pfam" id="PF01569">
    <property type="entry name" value="PAP2"/>
    <property type="match status" value="1"/>
</dbReference>
<protein>
    <submittedName>
        <fullName evidence="9">PAP2 superfamily protein</fullName>
    </submittedName>
</protein>
<feature type="transmembrane region" description="Helical" evidence="7">
    <location>
        <begin position="154"/>
        <end position="171"/>
    </location>
</feature>
<evidence type="ECO:0000256" key="7">
    <source>
        <dbReference type="SAM" id="Phobius"/>
    </source>
</evidence>
<dbReference type="PATRIC" id="fig|701521.8.peg.1635"/>
<proteinExistence type="predicted"/>
<dbReference type="CDD" id="cd01610">
    <property type="entry name" value="PAP2_like"/>
    <property type="match status" value="1"/>
</dbReference>
<dbReference type="InterPro" id="IPR000326">
    <property type="entry name" value="PAP2/HPO"/>
</dbReference>